<comment type="caution">
    <text evidence="3">The sequence shown here is derived from an EMBL/GenBank/DDBJ whole genome shotgun (WGS) entry which is preliminary data.</text>
</comment>
<keyword evidence="4" id="KW-1185">Reference proteome</keyword>
<dbReference type="Pfam" id="PF04179">
    <property type="entry name" value="Init_tRNA_PT"/>
    <property type="match status" value="1"/>
</dbReference>
<dbReference type="AlphaFoldDB" id="A0A0B1P633"/>
<sequence>MPLTTKDLIFPEQSSHNFGKTLVELRRSNLTIRNRLVSIHHDSHFAEQIFAKYGRPLIANERCGSWYVQPKIKVASAYFKSTDGHTGVWKFSVRRLNLHLLEIIGKNDGCIIVDSTRRGKSMPDALIKTVPIWCAVLNRYIFPEKSTWHSLHCPPQLVSPSEFDQINSLLPYFVTNLQSLNISPIQLRKYLYKPLRPLWVTPDSVFSDEKLNFPDFHPVICCTVSRHIEGGELSASGYIQGAGDDTENWAHGLTPELFWEKIEELLLISNSDLPDYIEKLVLVQKSSSKCIKKEMRCIRPTSCLFITSISELDDTTTCPNSCLILLLPDSKENVILNNKIMIGIGREKLAARNLRKTLPLITNFVASKVKNKNIKLKNNENNFNIIVACETGKESSIGVALVILCLFFDDDANLMEIHRDKRAINKSFIKSRLSWISVSIPEVNPRRATLQSVNNFLMST</sequence>
<gene>
    <name evidence="3" type="ORF">EV44_g5457</name>
</gene>
<dbReference type="EMBL" id="JNVN01002304">
    <property type="protein sequence ID" value="KHJ32139.1"/>
    <property type="molecule type" value="Genomic_DNA"/>
</dbReference>
<dbReference type="PANTHER" id="PTHR31811">
    <property type="entry name" value="TRNA A64-2'-O-RIBOSYLPHOSPHATE TRANSFERASE"/>
    <property type="match status" value="1"/>
</dbReference>
<dbReference type="GO" id="GO:0019988">
    <property type="term" value="P:charged-tRNA amino acid modification"/>
    <property type="evidence" value="ECO:0007669"/>
    <property type="project" value="InterPro"/>
</dbReference>
<dbReference type="GO" id="GO:0005737">
    <property type="term" value="C:cytoplasm"/>
    <property type="evidence" value="ECO:0007669"/>
    <property type="project" value="TreeGrafter"/>
</dbReference>
<organism evidence="3 4">
    <name type="scientific">Uncinula necator</name>
    <name type="common">Grape powdery mildew</name>
    <dbReference type="NCBI Taxonomy" id="52586"/>
    <lineage>
        <taxon>Eukaryota</taxon>
        <taxon>Fungi</taxon>
        <taxon>Dikarya</taxon>
        <taxon>Ascomycota</taxon>
        <taxon>Pezizomycotina</taxon>
        <taxon>Leotiomycetes</taxon>
        <taxon>Erysiphales</taxon>
        <taxon>Erysiphaceae</taxon>
        <taxon>Erysiphe</taxon>
    </lineage>
</organism>
<dbReference type="Pfam" id="PF17184">
    <property type="entry name" value="Rit1_C"/>
    <property type="match status" value="1"/>
</dbReference>
<reference evidence="3 4" key="1">
    <citation type="journal article" date="2014" name="BMC Genomics">
        <title>Adaptive genomic structural variation in the grape powdery mildew pathogen, Erysiphe necator.</title>
        <authorList>
            <person name="Jones L."/>
            <person name="Riaz S."/>
            <person name="Morales-Cruz A."/>
            <person name="Amrine K.C."/>
            <person name="McGuire B."/>
            <person name="Gubler W.D."/>
            <person name="Walker M.A."/>
            <person name="Cantu D."/>
        </authorList>
    </citation>
    <scope>NUCLEOTIDE SEQUENCE [LARGE SCALE GENOMIC DNA]</scope>
    <source>
        <strain evidence="4">c</strain>
    </source>
</reference>
<name>A0A0B1P633_UNCNE</name>
<feature type="domain" description="Rit1 DUSP-like" evidence="1">
    <location>
        <begin position="341"/>
        <end position="457"/>
    </location>
</feature>
<accession>A0A0B1P633</accession>
<evidence type="ECO:0000313" key="4">
    <source>
        <dbReference type="Proteomes" id="UP000030854"/>
    </source>
</evidence>
<feature type="domain" description="Rit1 N-terminal" evidence="2">
    <location>
        <begin position="25"/>
        <end position="281"/>
    </location>
</feature>
<dbReference type="InterPro" id="IPR033449">
    <property type="entry name" value="Rit1_N"/>
</dbReference>
<protein>
    <submittedName>
        <fullName evidence="3">Putative trna a64-2-o-ribosylphosphate transferase</fullName>
    </submittedName>
</protein>
<dbReference type="PANTHER" id="PTHR31811:SF0">
    <property type="entry name" value="TRNA A64-2'-O-RIBOSYLPHOSPHATE TRANSFERASE"/>
    <property type="match status" value="1"/>
</dbReference>
<keyword evidence="3" id="KW-0808">Transferase</keyword>
<proteinExistence type="predicted"/>
<evidence type="ECO:0000259" key="1">
    <source>
        <dbReference type="Pfam" id="PF04179"/>
    </source>
</evidence>
<dbReference type="InterPro" id="IPR033421">
    <property type="entry name" value="Rit1_DUSP-like"/>
</dbReference>
<evidence type="ECO:0000313" key="3">
    <source>
        <dbReference type="EMBL" id="KHJ32139.1"/>
    </source>
</evidence>
<evidence type="ECO:0000259" key="2">
    <source>
        <dbReference type="Pfam" id="PF17184"/>
    </source>
</evidence>
<dbReference type="OMA" id="PVFWANQ"/>
<dbReference type="HOGENOM" id="CLU_027654_1_1_1"/>
<dbReference type="Proteomes" id="UP000030854">
    <property type="component" value="Unassembled WGS sequence"/>
</dbReference>
<dbReference type="GO" id="GO:0043399">
    <property type="term" value="F:tRNA adenosine(64)-2'-O-ribosylphosphate transferase activity"/>
    <property type="evidence" value="ECO:0007669"/>
    <property type="project" value="InterPro"/>
</dbReference>
<dbReference type="InterPro" id="IPR007306">
    <property type="entry name" value="Rit1"/>
</dbReference>
<dbReference type="PIRSF" id="PIRSF007747">
    <property type="entry name" value="Ribosyl_Ptfrase"/>
    <property type="match status" value="1"/>
</dbReference>